<evidence type="ECO:0000313" key="3">
    <source>
        <dbReference type="Proteomes" id="UP000753724"/>
    </source>
</evidence>
<dbReference type="InterPro" id="IPR013328">
    <property type="entry name" value="6PGD_dom2"/>
</dbReference>
<reference evidence="3" key="1">
    <citation type="submission" date="2020-01" db="EMBL/GenBank/DDBJ databases">
        <title>Sphingomonas sp. strain CSW-10.</title>
        <authorList>
            <person name="Chen W.-M."/>
        </authorList>
    </citation>
    <scope>NUCLEOTIDE SEQUENCE [LARGE SCALE GENOMIC DNA]</scope>
    <source>
        <strain evidence="3">FSY-8</strain>
    </source>
</reference>
<comment type="caution">
    <text evidence="2">The sequence shown here is derived from an EMBL/GenBank/DDBJ whole genome shotgun (WGS) entry which is preliminary data.</text>
</comment>
<dbReference type="Proteomes" id="UP000753724">
    <property type="component" value="Unassembled WGS sequence"/>
</dbReference>
<proteinExistence type="predicted"/>
<dbReference type="InterPro" id="IPR008927">
    <property type="entry name" value="6-PGluconate_DH-like_C_sf"/>
</dbReference>
<gene>
    <name evidence="2" type="ORF">GTZ99_00880</name>
</gene>
<dbReference type="SUPFAM" id="SSF48179">
    <property type="entry name" value="6-phosphogluconate dehydrogenase C-terminal domain-like"/>
    <property type="match status" value="1"/>
</dbReference>
<feature type="domain" description="Ketopantoate reductase C-terminal" evidence="1">
    <location>
        <begin position="7"/>
        <end position="73"/>
    </location>
</feature>
<name>A0ABW9X9A3_9SPHN</name>
<dbReference type="EMBL" id="JAAAPO010000001">
    <property type="protein sequence ID" value="NBC35108.1"/>
    <property type="molecule type" value="Genomic_DNA"/>
</dbReference>
<sequence>MGDFAPARDMAWQAVDEAIAIAFAAGVAVDPERVRQSVTFVMAHHRAHKPSMLQDVEVGLLTEVDAIQGGLLDARSAMA</sequence>
<organism evidence="2 3">
    <name type="scientific">Novosphingobium ovatum</name>
    <dbReference type="NCBI Taxonomy" id="1908523"/>
    <lineage>
        <taxon>Bacteria</taxon>
        <taxon>Pseudomonadati</taxon>
        <taxon>Pseudomonadota</taxon>
        <taxon>Alphaproteobacteria</taxon>
        <taxon>Sphingomonadales</taxon>
        <taxon>Sphingomonadaceae</taxon>
        <taxon>Novosphingobium</taxon>
    </lineage>
</organism>
<dbReference type="InterPro" id="IPR013752">
    <property type="entry name" value="KPA_reductase"/>
</dbReference>
<evidence type="ECO:0000313" key="2">
    <source>
        <dbReference type="EMBL" id="NBC35108.1"/>
    </source>
</evidence>
<dbReference type="Gene3D" id="1.10.1040.10">
    <property type="entry name" value="N-(1-d-carboxylethyl)-l-norvaline Dehydrogenase, domain 2"/>
    <property type="match status" value="1"/>
</dbReference>
<dbReference type="Pfam" id="PF08546">
    <property type="entry name" value="ApbA_C"/>
    <property type="match status" value="1"/>
</dbReference>
<keyword evidence="3" id="KW-1185">Reference proteome</keyword>
<accession>A0ABW9X9A3</accession>
<protein>
    <recommendedName>
        <fullName evidence="1">Ketopantoate reductase C-terminal domain-containing protein</fullName>
    </recommendedName>
</protein>
<evidence type="ECO:0000259" key="1">
    <source>
        <dbReference type="Pfam" id="PF08546"/>
    </source>
</evidence>